<dbReference type="WBParaSite" id="Pan_g19072.t1">
    <property type="protein sequence ID" value="Pan_g19072.t1"/>
    <property type="gene ID" value="Pan_g19072"/>
</dbReference>
<organism evidence="1 2">
    <name type="scientific">Panagrellus redivivus</name>
    <name type="common">Microworm</name>
    <dbReference type="NCBI Taxonomy" id="6233"/>
    <lineage>
        <taxon>Eukaryota</taxon>
        <taxon>Metazoa</taxon>
        <taxon>Ecdysozoa</taxon>
        <taxon>Nematoda</taxon>
        <taxon>Chromadorea</taxon>
        <taxon>Rhabditida</taxon>
        <taxon>Tylenchina</taxon>
        <taxon>Panagrolaimomorpha</taxon>
        <taxon>Panagrolaimoidea</taxon>
        <taxon>Panagrolaimidae</taxon>
        <taxon>Panagrellus</taxon>
    </lineage>
</organism>
<protein>
    <submittedName>
        <fullName evidence="2">ANK_REP_REGION domain-containing protein</fullName>
    </submittedName>
</protein>
<evidence type="ECO:0000313" key="2">
    <source>
        <dbReference type="WBParaSite" id="Pan_g19072.t1"/>
    </source>
</evidence>
<dbReference type="Proteomes" id="UP000492821">
    <property type="component" value="Unassembled WGS sequence"/>
</dbReference>
<evidence type="ECO:0000313" key="1">
    <source>
        <dbReference type="Proteomes" id="UP000492821"/>
    </source>
</evidence>
<keyword evidence="1" id="KW-1185">Reference proteome</keyword>
<accession>A0A7E4VC41</accession>
<dbReference type="AlphaFoldDB" id="A0A7E4VC41"/>
<sequence>MPAPMSEVDHVLIALCNYACEKGFTNIVDDLAPHVDPVPHTLYALRRIADGDDPLLIEQATEAVVGLRSLDKKIDPPLDSTIRTALYHALLCEVFLTAIDGDLTPLHLTVYQDIIDMNFPEDYTSTDIANIDVNAKTRLALLPTAKSMIALRFFRKTEVSGLLKKHAAKLKQGLKVVVEKGFEYLHSASESTIYGVDIVNHSLWKEFAAEMNRSSDSPVSTDCADALAAFGQFLMLKKSSTSRSQLEDFDFRGTQSEFFGL</sequence>
<name>A0A7E4VC41_PANRE</name>
<proteinExistence type="predicted"/>
<reference evidence="2" key="2">
    <citation type="submission" date="2020-10" db="UniProtKB">
        <authorList>
            <consortium name="WormBaseParasite"/>
        </authorList>
    </citation>
    <scope>IDENTIFICATION</scope>
</reference>
<reference evidence="1" key="1">
    <citation type="journal article" date="2013" name="Genetics">
        <title>The draft genome and transcriptome of Panagrellus redivivus are shaped by the harsh demands of a free-living lifestyle.</title>
        <authorList>
            <person name="Srinivasan J."/>
            <person name="Dillman A.R."/>
            <person name="Macchietto M.G."/>
            <person name="Heikkinen L."/>
            <person name="Lakso M."/>
            <person name="Fracchia K.M."/>
            <person name="Antoshechkin I."/>
            <person name="Mortazavi A."/>
            <person name="Wong G."/>
            <person name="Sternberg P.W."/>
        </authorList>
    </citation>
    <scope>NUCLEOTIDE SEQUENCE [LARGE SCALE GENOMIC DNA]</scope>
    <source>
        <strain evidence="1">MT8872</strain>
    </source>
</reference>